<keyword evidence="5 6" id="KW-0472">Membrane</keyword>
<comment type="caution">
    <text evidence="8">The sequence shown here is derived from an EMBL/GenBank/DDBJ whole genome shotgun (WGS) entry which is preliminary data.</text>
</comment>
<dbReference type="Proteomes" id="UP001273505">
    <property type="component" value="Unassembled WGS sequence"/>
</dbReference>
<dbReference type="InterPro" id="IPR007267">
    <property type="entry name" value="GtrA_DPMS_TM"/>
</dbReference>
<evidence type="ECO:0000256" key="2">
    <source>
        <dbReference type="ARBA" id="ARBA00009399"/>
    </source>
</evidence>
<proteinExistence type="inferred from homology"/>
<feature type="transmembrane region" description="Helical" evidence="6">
    <location>
        <begin position="53"/>
        <end position="76"/>
    </location>
</feature>
<feature type="transmembrane region" description="Helical" evidence="6">
    <location>
        <begin position="115"/>
        <end position="134"/>
    </location>
</feature>
<evidence type="ECO:0000256" key="5">
    <source>
        <dbReference type="ARBA" id="ARBA00023136"/>
    </source>
</evidence>
<organism evidence="8 9">
    <name type="scientific">Gilvimarinus gilvus</name>
    <dbReference type="NCBI Taxonomy" id="3058038"/>
    <lineage>
        <taxon>Bacteria</taxon>
        <taxon>Pseudomonadati</taxon>
        <taxon>Pseudomonadota</taxon>
        <taxon>Gammaproteobacteria</taxon>
        <taxon>Cellvibrionales</taxon>
        <taxon>Cellvibrionaceae</taxon>
        <taxon>Gilvimarinus</taxon>
    </lineage>
</organism>
<dbReference type="InterPro" id="IPR051401">
    <property type="entry name" value="GtrA_CellWall_Glycosyl"/>
</dbReference>
<gene>
    <name evidence="8" type="ORF">SCD92_01905</name>
</gene>
<dbReference type="RefSeq" id="WP_302723199.1">
    <property type="nucleotide sequence ID" value="NZ_JAULRU010000583.1"/>
</dbReference>
<keyword evidence="3 6" id="KW-0812">Transmembrane</keyword>
<reference evidence="8 9" key="1">
    <citation type="submission" date="2023-11" db="EMBL/GenBank/DDBJ databases">
        <title>Gilvimarinus fulvus sp. nov., isolated from the surface of Kelp.</title>
        <authorList>
            <person name="Sun Y.Y."/>
            <person name="Gong Y."/>
            <person name="Du Z.J."/>
        </authorList>
    </citation>
    <scope>NUCLEOTIDE SEQUENCE [LARGE SCALE GENOMIC DNA]</scope>
    <source>
        <strain evidence="8 9">SDUM040013</strain>
    </source>
</reference>
<comment type="subcellular location">
    <subcellularLocation>
        <location evidence="1">Membrane</location>
        <topology evidence="1">Multi-pass membrane protein</topology>
    </subcellularLocation>
</comment>
<keyword evidence="9" id="KW-1185">Reference proteome</keyword>
<dbReference type="PANTHER" id="PTHR38459">
    <property type="entry name" value="PROPHAGE BACTOPRENOL-LINKED GLUCOSE TRANSLOCASE HOMOLOG"/>
    <property type="match status" value="1"/>
</dbReference>
<keyword evidence="4 6" id="KW-1133">Transmembrane helix</keyword>
<feature type="transmembrane region" description="Helical" evidence="6">
    <location>
        <begin position="88"/>
        <end position="109"/>
    </location>
</feature>
<evidence type="ECO:0000256" key="6">
    <source>
        <dbReference type="SAM" id="Phobius"/>
    </source>
</evidence>
<feature type="domain" description="GtrA/DPMS transmembrane" evidence="7">
    <location>
        <begin position="27"/>
        <end position="139"/>
    </location>
</feature>
<dbReference type="EMBL" id="JAXAFO010000002">
    <property type="protein sequence ID" value="MDX6848095.1"/>
    <property type="molecule type" value="Genomic_DNA"/>
</dbReference>
<sequence>MNFDQTEPNKTVIKTYLKRLYQMRFGRFLLVGGAATGLQYILLILFAELTPLPHVYCSAMGYAGSAIFNYLANYYFTFQATGDHSTASARFAATVVIGLALNTIAFYLAQQLFPHYIFSQIVATGVTLSSNYLLHKHWTYR</sequence>
<dbReference type="Pfam" id="PF04138">
    <property type="entry name" value="GtrA_DPMS_TM"/>
    <property type="match status" value="1"/>
</dbReference>
<evidence type="ECO:0000256" key="1">
    <source>
        <dbReference type="ARBA" id="ARBA00004141"/>
    </source>
</evidence>
<evidence type="ECO:0000313" key="8">
    <source>
        <dbReference type="EMBL" id="MDX6848095.1"/>
    </source>
</evidence>
<accession>A0ABU4RT79</accession>
<evidence type="ECO:0000256" key="3">
    <source>
        <dbReference type="ARBA" id="ARBA00022692"/>
    </source>
</evidence>
<evidence type="ECO:0000313" key="9">
    <source>
        <dbReference type="Proteomes" id="UP001273505"/>
    </source>
</evidence>
<protein>
    <submittedName>
        <fullName evidence="8">GtrA family protein</fullName>
    </submittedName>
</protein>
<dbReference type="PANTHER" id="PTHR38459:SF1">
    <property type="entry name" value="PROPHAGE BACTOPRENOL-LINKED GLUCOSE TRANSLOCASE HOMOLOG"/>
    <property type="match status" value="1"/>
</dbReference>
<evidence type="ECO:0000259" key="7">
    <source>
        <dbReference type="Pfam" id="PF04138"/>
    </source>
</evidence>
<feature type="transmembrane region" description="Helical" evidence="6">
    <location>
        <begin position="28"/>
        <end position="47"/>
    </location>
</feature>
<comment type="similarity">
    <text evidence="2">Belongs to the GtrA family.</text>
</comment>
<evidence type="ECO:0000256" key="4">
    <source>
        <dbReference type="ARBA" id="ARBA00022989"/>
    </source>
</evidence>
<name>A0ABU4RT79_9GAMM</name>